<name>B2YG20_MHVB</name>
<keyword evidence="3" id="KW-1185">Reference proteome</keyword>
<accession>B2YG20</accession>
<sequence>MSLLTPSPLSTPPSSTSSSPSTLVMPFKKRKFTSTIFDETNRSDDSTSTNTLNNILCPTTENILRRKCAKIDDGLAIKYNKLMFNFDKILAFHHFRRYCVFFDIFSKRHMINHSYRLDLLKLLNCHDFTPYAFETCYCNDDNRPLTMNSCCGFMICFTTKFMLRKRYSNHPDRRSEIMKSLYLRHSVLHEENNFYDNRINEMFRQKIQEFERLQSMTQIDRKTMRLLYANMCEPPRYIALCPNCKNLASSNFKTWRAIRYTNNIDANILRDNVIRTTSAINNENLFLVPDYVARETRLEDTRVVVYKTTEANIVFTLDDIFYVINSRNILLVFPIGTFRRCNFYCNFNFYFAQEVNHCNYNNFIHINIH</sequence>
<evidence type="ECO:0000256" key="1">
    <source>
        <dbReference type="SAM" id="MobiDB-lite"/>
    </source>
</evidence>
<evidence type="ECO:0000313" key="2">
    <source>
        <dbReference type="EMBL" id="ACD03502.1"/>
    </source>
</evidence>
<proteinExistence type="predicted"/>
<dbReference type="RefSeq" id="YP_001883371.1">
    <property type="nucleotide sequence ID" value="NC_010671.1"/>
</dbReference>
<dbReference type="Proteomes" id="UP000011274">
    <property type="component" value="Segment"/>
</dbReference>
<feature type="region of interest" description="Disordered" evidence="1">
    <location>
        <begin position="1"/>
        <end position="23"/>
    </location>
</feature>
<gene>
    <name evidence="2" type="ORF">MdSGHV043</name>
</gene>
<evidence type="ECO:0000313" key="3">
    <source>
        <dbReference type="Proteomes" id="UP000011274"/>
    </source>
</evidence>
<protein>
    <submittedName>
        <fullName evidence="2">Uncharacterized protein</fullName>
    </submittedName>
</protein>
<dbReference type="EMBL" id="EU522111">
    <property type="protein sequence ID" value="ACD03502.1"/>
    <property type="molecule type" value="Genomic_DNA"/>
</dbReference>
<dbReference type="KEGG" id="vg:6295467"/>
<organismHost>
    <name type="scientific">Musca domestica</name>
    <name type="common">House fly</name>
    <dbReference type="NCBI Taxonomy" id="7370"/>
</organismHost>
<reference evidence="2 3" key="1">
    <citation type="journal article" date="2008" name="Virology">
        <title>Sequence analysis of a non-classified, non-occluded DNA virus that causes salivary gland hypertrophy of Musca domestica, MdSGHV.</title>
        <authorList>
            <person name="Garcia-Maruniak A."/>
            <person name="Maruniak J.E."/>
            <person name="Farmerie W."/>
            <person name="Boucias D.G."/>
        </authorList>
    </citation>
    <scope>NUCLEOTIDE SEQUENCE [LARGE SCALE GENOMIC DNA]</scope>
    <source>
        <strain evidence="3">Isolate Musca domestica/United States/Boucias/-</strain>
    </source>
</reference>
<dbReference type="GeneID" id="6295467"/>
<organism evidence="2 3">
    <name type="scientific">Musca hytrovirus</name>
    <name type="common">isolate Musca domestica/United States/Boucias/-</name>
    <name type="synonym">MHV</name>
    <dbReference type="NCBI Taxonomy" id="523909"/>
    <lineage>
        <taxon>Viruses</taxon>
        <taxon>Viruses incertae sedis</taxon>
        <taxon>Naldaviricetes</taxon>
        <taxon>Lefavirales</taxon>
        <taxon>Hytrosaviridae</taxon>
        <taxon>Muscavirus</taxon>
        <taxon>Muscavirus musdomesticae</taxon>
    </lineage>
</organism>